<evidence type="ECO:0000313" key="11">
    <source>
        <dbReference type="Proteomes" id="UP001296943"/>
    </source>
</evidence>
<evidence type="ECO:0000313" key="10">
    <source>
        <dbReference type="EMBL" id="MBM7572331.1"/>
    </source>
</evidence>
<evidence type="ECO:0000256" key="8">
    <source>
        <dbReference type="RuleBase" id="RU366033"/>
    </source>
</evidence>
<dbReference type="InterPro" id="IPR004737">
    <property type="entry name" value="NO3_transporter_NarK/NarU-like"/>
</dbReference>
<keyword evidence="11" id="KW-1185">Reference proteome</keyword>
<reference evidence="10 11" key="1">
    <citation type="submission" date="2021-01" db="EMBL/GenBank/DDBJ databases">
        <title>Genomic Encyclopedia of Type Strains, Phase IV (KMG-IV): sequencing the most valuable type-strain genomes for metagenomic binning, comparative biology and taxonomic classification.</title>
        <authorList>
            <person name="Goeker M."/>
        </authorList>
    </citation>
    <scope>NUCLEOTIDE SEQUENCE [LARGE SCALE GENOMIC DNA]</scope>
    <source>
        <strain evidence="10 11">DSM 23711</strain>
    </source>
</reference>
<comment type="similarity">
    <text evidence="2 8">Belongs to the major facilitator superfamily. Nitrate/nitrite porter (TC 2.A.1.8) family.</text>
</comment>
<sequence>MKVSDLFKFKNEEIKMLHLTMIAFFVSFVTWFNMAPLATTIMKSQGWLEADHLALLAVMNVALTIPARVIIGSLLDRFGPRIVFSMLLITMSIPTFIFAFGNDWTQLAISRLVLSSIGAGFVIGIRMVSEWFPPKSVGFAEGFYAGWGNFGSAFAAMTLPWVALTMFGGDNGWRYAIAMTGVICLVYGIIYFKLAKDTPDGKAYMIPKSAHAIEVSSWKDLIQLILWTIPLMGALALLTWRADNTGLLPNTFTNLLYGVLIVALIYQIIRILLVNVPILKKGVPEDDKYNFKNVAALNTTYFANFGAELAVVSMLPMFFEMTWGISATAAGILGSTFAFVNLFARPLGGILSDRLGNRKNVMLFYMSGITIGFAVMGLMNGAWPIFLAVVITILTSVFVQGAEGSTFAIIPMIKKRITGQIAGMAGAYGNVGSVTYLLILSFVTPSVFFFILSAGAFISLICCWSWLEEPKGSFADDYEMSSVDKSLADEPVSIPKKAVSSFQNNM</sequence>
<proteinExistence type="inferred from homology"/>
<name>A0ABS2N2H1_9BACI</name>
<dbReference type="InterPro" id="IPR036259">
    <property type="entry name" value="MFS_trans_sf"/>
</dbReference>
<gene>
    <name evidence="10" type="ORF">JOC48_002834</name>
</gene>
<dbReference type="NCBIfam" id="TIGR00886">
    <property type="entry name" value="2A0108"/>
    <property type="match status" value="1"/>
</dbReference>
<feature type="transmembrane region" description="Helical" evidence="8">
    <location>
        <begin position="173"/>
        <end position="192"/>
    </location>
</feature>
<feature type="transmembrane region" description="Helical" evidence="8">
    <location>
        <begin position="294"/>
        <end position="315"/>
    </location>
</feature>
<dbReference type="RefSeq" id="WP_204500657.1">
    <property type="nucleotide sequence ID" value="NZ_JAFBDR010000016.1"/>
</dbReference>
<feature type="transmembrane region" description="Helical" evidence="8">
    <location>
        <begin position="107"/>
        <end position="125"/>
    </location>
</feature>
<dbReference type="SUPFAM" id="SSF103473">
    <property type="entry name" value="MFS general substrate transporter"/>
    <property type="match status" value="1"/>
</dbReference>
<evidence type="ECO:0000256" key="3">
    <source>
        <dbReference type="ARBA" id="ARBA00022448"/>
    </source>
</evidence>
<feature type="transmembrane region" description="Helical" evidence="8">
    <location>
        <begin position="321"/>
        <end position="340"/>
    </location>
</feature>
<dbReference type="Gene3D" id="1.20.1250.20">
    <property type="entry name" value="MFS general substrate transporter like domains"/>
    <property type="match status" value="2"/>
</dbReference>
<evidence type="ECO:0000256" key="5">
    <source>
        <dbReference type="ARBA" id="ARBA00022989"/>
    </source>
</evidence>
<evidence type="ECO:0000256" key="6">
    <source>
        <dbReference type="ARBA" id="ARBA00023063"/>
    </source>
</evidence>
<dbReference type="InterPro" id="IPR020846">
    <property type="entry name" value="MFS_dom"/>
</dbReference>
<dbReference type="InterPro" id="IPR044772">
    <property type="entry name" value="NO3_transporter"/>
</dbReference>
<dbReference type="Pfam" id="PF07690">
    <property type="entry name" value="MFS_1"/>
    <property type="match status" value="2"/>
</dbReference>
<dbReference type="PROSITE" id="PS50850">
    <property type="entry name" value="MFS"/>
    <property type="match status" value="1"/>
</dbReference>
<feature type="transmembrane region" description="Helical" evidence="8">
    <location>
        <begin position="361"/>
        <end position="379"/>
    </location>
</feature>
<feature type="transmembrane region" description="Helical" evidence="8">
    <location>
        <begin position="448"/>
        <end position="467"/>
    </location>
</feature>
<keyword evidence="4 8" id="KW-0812">Transmembrane</keyword>
<evidence type="ECO:0000256" key="7">
    <source>
        <dbReference type="ARBA" id="ARBA00023136"/>
    </source>
</evidence>
<keyword evidence="6 8" id="KW-0534">Nitrate assimilation</keyword>
<keyword evidence="7 8" id="KW-0472">Membrane</keyword>
<protein>
    <recommendedName>
        <fullName evidence="8">Nitrate/nitrite transporter</fullName>
    </recommendedName>
</protein>
<comment type="caution">
    <text evidence="10">The sequence shown here is derived from an EMBL/GenBank/DDBJ whole genome shotgun (WGS) entry which is preliminary data.</text>
</comment>
<feature type="transmembrane region" description="Helical" evidence="8">
    <location>
        <begin position="53"/>
        <end position="75"/>
    </location>
</feature>
<evidence type="ECO:0000256" key="1">
    <source>
        <dbReference type="ARBA" id="ARBA00004651"/>
    </source>
</evidence>
<accession>A0ABS2N2H1</accession>
<comment type="subcellular location">
    <subcellularLocation>
        <location evidence="1 8">Cell membrane</location>
        <topology evidence="1 8">Multi-pass membrane protein</topology>
    </subcellularLocation>
</comment>
<feature type="domain" description="Major facilitator superfamily (MFS) profile" evidence="9">
    <location>
        <begin position="16"/>
        <end position="471"/>
    </location>
</feature>
<dbReference type="EMBL" id="JAFBDR010000016">
    <property type="protein sequence ID" value="MBM7572331.1"/>
    <property type="molecule type" value="Genomic_DNA"/>
</dbReference>
<feature type="transmembrane region" description="Helical" evidence="8">
    <location>
        <begin position="82"/>
        <end position="101"/>
    </location>
</feature>
<keyword evidence="3 8" id="KW-0813">Transport</keyword>
<evidence type="ECO:0000256" key="2">
    <source>
        <dbReference type="ARBA" id="ARBA00008432"/>
    </source>
</evidence>
<feature type="transmembrane region" description="Helical" evidence="8">
    <location>
        <begin position="421"/>
        <end position="442"/>
    </location>
</feature>
<feature type="transmembrane region" description="Helical" evidence="8">
    <location>
        <begin position="254"/>
        <end position="273"/>
    </location>
</feature>
<evidence type="ECO:0000259" key="9">
    <source>
        <dbReference type="PROSITE" id="PS50850"/>
    </source>
</evidence>
<feature type="transmembrane region" description="Helical" evidence="8">
    <location>
        <begin position="21"/>
        <end position="41"/>
    </location>
</feature>
<dbReference type="PANTHER" id="PTHR23515">
    <property type="entry name" value="HIGH-AFFINITY NITRATE TRANSPORTER 2.3"/>
    <property type="match status" value="1"/>
</dbReference>
<keyword evidence="8" id="KW-1003">Cell membrane</keyword>
<comment type="caution">
    <text evidence="8">Lacks conserved residue(s) required for the propagation of feature annotation.</text>
</comment>
<dbReference type="Proteomes" id="UP001296943">
    <property type="component" value="Unassembled WGS sequence"/>
</dbReference>
<feature type="transmembrane region" description="Helical" evidence="8">
    <location>
        <begin position="385"/>
        <end position="409"/>
    </location>
</feature>
<evidence type="ECO:0000256" key="4">
    <source>
        <dbReference type="ARBA" id="ARBA00022692"/>
    </source>
</evidence>
<feature type="transmembrane region" description="Helical" evidence="8">
    <location>
        <begin position="224"/>
        <end position="242"/>
    </location>
</feature>
<organism evidence="10 11">
    <name type="scientific">Aquibacillus albus</name>
    <dbReference type="NCBI Taxonomy" id="1168171"/>
    <lineage>
        <taxon>Bacteria</taxon>
        <taxon>Bacillati</taxon>
        <taxon>Bacillota</taxon>
        <taxon>Bacilli</taxon>
        <taxon>Bacillales</taxon>
        <taxon>Bacillaceae</taxon>
        <taxon>Aquibacillus</taxon>
    </lineage>
</organism>
<feature type="transmembrane region" description="Helical" evidence="8">
    <location>
        <begin position="146"/>
        <end position="167"/>
    </location>
</feature>
<keyword evidence="5 8" id="KW-1133">Transmembrane helix</keyword>
<dbReference type="InterPro" id="IPR011701">
    <property type="entry name" value="MFS"/>
</dbReference>